<proteinExistence type="predicted"/>
<evidence type="ECO:0000313" key="1">
    <source>
        <dbReference type="EMBL" id="MDQ0752071.1"/>
    </source>
</evidence>
<name>A0ABU0QXF6_9ACTN</name>
<comment type="caution">
    <text evidence="1">The sequence shown here is derived from an EMBL/GenBank/DDBJ whole genome shotgun (WGS) entry which is preliminary data.</text>
</comment>
<sequence>MIRLRDAPAGRLTGARRHRAGTGRVVLPLALSRHEVTLVELAPVVGGAPPRSDERRRPGREAA</sequence>
<protein>
    <submittedName>
        <fullName evidence="1">Uncharacterized protein</fullName>
    </submittedName>
</protein>
<gene>
    <name evidence="1" type="ORF">QF034_006302</name>
</gene>
<dbReference type="RefSeq" id="WP_307178120.1">
    <property type="nucleotide sequence ID" value="NZ_JAUSYP010000001.1"/>
</dbReference>
<evidence type="ECO:0000313" key="2">
    <source>
        <dbReference type="Proteomes" id="UP001232755"/>
    </source>
</evidence>
<reference evidence="1 2" key="1">
    <citation type="submission" date="2023-07" db="EMBL/GenBank/DDBJ databases">
        <title>Comparative genomics of wheat-associated soil bacteria to identify genetic determinants of phenazine resistance.</title>
        <authorList>
            <person name="Mouncey N."/>
        </authorList>
    </citation>
    <scope>NUCLEOTIDE SEQUENCE [LARGE SCALE GENOMIC DNA]</scope>
    <source>
        <strain evidence="1 2">B3I12</strain>
    </source>
</reference>
<dbReference type="EMBL" id="JAUSYP010000001">
    <property type="protein sequence ID" value="MDQ0752071.1"/>
    <property type="molecule type" value="Genomic_DNA"/>
</dbReference>
<dbReference type="Proteomes" id="UP001232755">
    <property type="component" value="Unassembled WGS sequence"/>
</dbReference>
<accession>A0ABU0QXF6</accession>
<organism evidence="1 2">
    <name type="scientific">Streptomyces africanus</name>
    <dbReference type="NCBI Taxonomy" id="231024"/>
    <lineage>
        <taxon>Bacteria</taxon>
        <taxon>Bacillati</taxon>
        <taxon>Actinomycetota</taxon>
        <taxon>Actinomycetes</taxon>
        <taxon>Kitasatosporales</taxon>
        <taxon>Streptomycetaceae</taxon>
        <taxon>Streptomyces</taxon>
    </lineage>
</organism>
<keyword evidence="2" id="KW-1185">Reference proteome</keyword>